<feature type="compositionally biased region" description="Basic and acidic residues" evidence="1">
    <location>
        <begin position="35"/>
        <end position="50"/>
    </location>
</feature>
<proteinExistence type="predicted"/>
<evidence type="ECO:0000256" key="1">
    <source>
        <dbReference type="SAM" id="MobiDB-lite"/>
    </source>
</evidence>
<reference evidence="3" key="1">
    <citation type="journal article" date="2019" name="Int. J. Syst. Evol. Microbiol.">
        <title>The Global Catalogue of Microorganisms (GCM) 10K type strain sequencing project: providing services to taxonomists for standard genome sequencing and annotation.</title>
        <authorList>
            <consortium name="The Broad Institute Genomics Platform"/>
            <consortium name="The Broad Institute Genome Sequencing Center for Infectious Disease"/>
            <person name="Wu L."/>
            <person name="Ma J."/>
        </authorList>
    </citation>
    <scope>NUCLEOTIDE SEQUENCE [LARGE SCALE GENOMIC DNA]</scope>
    <source>
        <strain evidence="3">CCUG 49018</strain>
    </source>
</reference>
<keyword evidence="3" id="KW-1185">Reference proteome</keyword>
<feature type="compositionally biased region" description="Basic and acidic residues" evidence="1">
    <location>
        <begin position="7"/>
        <end position="27"/>
    </location>
</feature>
<feature type="compositionally biased region" description="Polar residues" evidence="1">
    <location>
        <begin position="56"/>
        <end position="65"/>
    </location>
</feature>
<evidence type="ECO:0000313" key="2">
    <source>
        <dbReference type="EMBL" id="MFD1234213.1"/>
    </source>
</evidence>
<feature type="region of interest" description="Disordered" evidence="1">
    <location>
        <begin position="1"/>
        <end position="65"/>
    </location>
</feature>
<dbReference type="RefSeq" id="WP_346089907.1">
    <property type="nucleotide sequence ID" value="NZ_BAABKS010000005.1"/>
</dbReference>
<evidence type="ECO:0000313" key="3">
    <source>
        <dbReference type="Proteomes" id="UP001597182"/>
    </source>
</evidence>
<accession>A0ABW3VH78</accession>
<dbReference type="EMBL" id="JBHTMB010000115">
    <property type="protein sequence ID" value="MFD1234213.1"/>
    <property type="molecule type" value="Genomic_DNA"/>
</dbReference>
<dbReference type="Proteomes" id="UP001597182">
    <property type="component" value="Unassembled WGS sequence"/>
</dbReference>
<sequence length="65" mass="6909">MGTHPHGSRDLHPRDEPDAVTVEDGHPDSGTGPDRGGRPDRRRDDRDTRPPDSGTSSGAPQGQDA</sequence>
<gene>
    <name evidence="2" type="ORF">ACFQ34_13065</name>
</gene>
<name>A0ABW3VH78_9PSEU</name>
<comment type="caution">
    <text evidence="2">The sequence shown here is derived from an EMBL/GenBank/DDBJ whole genome shotgun (WGS) entry which is preliminary data.</text>
</comment>
<organism evidence="2 3">
    <name type="scientific">Pseudonocardia benzenivorans</name>
    <dbReference type="NCBI Taxonomy" id="228005"/>
    <lineage>
        <taxon>Bacteria</taxon>
        <taxon>Bacillati</taxon>
        <taxon>Actinomycetota</taxon>
        <taxon>Actinomycetes</taxon>
        <taxon>Pseudonocardiales</taxon>
        <taxon>Pseudonocardiaceae</taxon>
        <taxon>Pseudonocardia</taxon>
    </lineage>
</organism>
<protein>
    <submittedName>
        <fullName evidence="2">Uncharacterized protein</fullName>
    </submittedName>
</protein>